<dbReference type="EMBL" id="QFYQ01000001">
    <property type="protein sequence ID" value="RAK55972.1"/>
    <property type="molecule type" value="Genomic_DNA"/>
</dbReference>
<evidence type="ECO:0000313" key="1">
    <source>
        <dbReference type="EMBL" id="RAK55972.1"/>
    </source>
</evidence>
<dbReference type="AlphaFoldDB" id="A0A328AM07"/>
<reference evidence="2" key="1">
    <citation type="submission" date="2018-05" db="EMBL/GenBank/DDBJ databases">
        <authorList>
            <person name="Li X."/>
        </authorList>
    </citation>
    <scope>NUCLEOTIDE SEQUENCE [LARGE SCALE GENOMIC DNA]</scope>
    <source>
        <strain evidence="2">LX32</strain>
    </source>
</reference>
<gene>
    <name evidence="1" type="ORF">DJ017_16370</name>
</gene>
<sequence length="65" mass="7409">MLRIGFAQEGSMTPAELKKANLDHFKRLLDRTSDPDERRRIEALVAEERLKAEVAYPNSQSKPPS</sequence>
<evidence type="ECO:0000313" key="2">
    <source>
        <dbReference type="Proteomes" id="UP000249254"/>
    </source>
</evidence>
<keyword evidence="2" id="KW-1185">Reference proteome</keyword>
<name>A0A328AM07_9CAUL</name>
<comment type="caution">
    <text evidence="1">The sequence shown here is derived from an EMBL/GenBank/DDBJ whole genome shotgun (WGS) entry which is preliminary data.</text>
</comment>
<dbReference type="Proteomes" id="UP000249254">
    <property type="component" value="Unassembled WGS sequence"/>
</dbReference>
<protein>
    <submittedName>
        <fullName evidence="1">Uncharacterized protein</fullName>
    </submittedName>
</protein>
<accession>A0A328AM07</accession>
<organism evidence="1 2">
    <name type="scientific">Phenylobacterium soli</name>
    <dbReference type="NCBI Taxonomy" id="2170551"/>
    <lineage>
        <taxon>Bacteria</taxon>
        <taxon>Pseudomonadati</taxon>
        <taxon>Pseudomonadota</taxon>
        <taxon>Alphaproteobacteria</taxon>
        <taxon>Caulobacterales</taxon>
        <taxon>Caulobacteraceae</taxon>
        <taxon>Phenylobacterium</taxon>
    </lineage>
</organism>
<proteinExistence type="predicted"/>